<dbReference type="FunFam" id="1.10.1200.10:FF:000007">
    <property type="entry name" value="Probable polyketide synthase pks17"/>
    <property type="match status" value="1"/>
</dbReference>
<evidence type="ECO:0000259" key="8">
    <source>
        <dbReference type="PROSITE" id="PS50075"/>
    </source>
</evidence>
<dbReference type="PROSITE" id="PS50075">
    <property type="entry name" value="CARRIER"/>
    <property type="match status" value="1"/>
</dbReference>
<dbReference type="SUPFAM" id="SSF53901">
    <property type="entry name" value="Thiolase-like"/>
    <property type="match status" value="1"/>
</dbReference>
<dbReference type="Gene3D" id="1.10.1200.10">
    <property type="entry name" value="ACP-like"/>
    <property type="match status" value="1"/>
</dbReference>
<dbReference type="PROSITE" id="PS52004">
    <property type="entry name" value="KS3_2"/>
    <property type="match status" value="1"/>
</dbReference>
<dbReference type="Pfam" id="PF13193">
    <property type="entry name" value="AMP-binding_C"/>
    <property type="match status" value="1"/>
</dbReference>
<dbReference type="GO" id="GO:0006631">
    <property type="term" value="P:fatty acid metabolic process"/>
    <property type="evidence" value="ECO:0007669"/>
    <property type="project" value="UniProtKB-KW"/>
</dbReference>
<dbReference type="InterPro" id="IPR020806">
    <property type="entry name" value="PKS_PP-bd"/>
</dbReference>
<dbReference type="Proteomes" id="UP000324701">
    <property type="component" value="Unassembled WGS sequence"/>
</dbReference>
<dbReference type="PANTHER" id="PTHR43352:SF1">
    <property type="entry name" value="ANTHRANILATE--COA LIGASE"/>
    <property type="match status" value="1"/>
</dbReference>
<sequence length="786" mass="83828">MGNGNLAWLLAERAAEAGWYDKPAYYAPEAVTHGHVHDSVARIGRVLRDRGLTKCDRVLLCLPDSLDLVQLLLGCLAQGVAAFIANPELHPEDHAFYERDTEPALVVTSGGLLDRFERSRAVEIGKLVSDAAQAVPAPYELVSGDAVAYATYSSGTTGTPRAVLHRHADVLTFVGAMCRGALRLTPQDIGLSSARMYFAYGLGNSVWFPLASGSSAVISHSRVSPELAAQLCGEFEPSVLYGVPTFFARIVDTCRPESFRSLRCAVSAGEALDIDLGKRLTEFFGGVPILDGLGSTEVGQTFVSNSVDEWRLGTLGKVLPPYEIRVVAPDGLNAEPGAEGDLWVRGPSITPGYWNRPGTLSLHDGGWLDTRDTVCVDSDGWITYRGRADEVEIIGGANVNPLEVERLIVEDNAVDQVAVVGLRESTGSSVLQAFLVPSRDVSLDESAIRDIHRRLLGRLSSFKVPHRFAIVDQLPRTATGKLLRNALRTQSPTEPIWQVASVPPASAAAPELAGRPESAGSLTLTERLAALQQERYRLVADAVSSETARMLGQSDPHSVNRDRAFTELGFDSQMTVELRNRLAAATGLQLADTVGWDYGSVSGLAKFLEVELSGGDRRVSALPTAVVAEPVAVIGMACRFPGGIDSAHALWEVVSSGTDVMGAFPADRGWNLTELFDPDPDAVGKTYTRYGAFLPDAAGFDAEFFGISAREAQAIDPQQRLLLEVCWEALESAGIDPATLAGSDTGVFAGTWAQPYGDAGSEGAEGYGLTGNATSVASGRVAYLLG</sequence>
<dbReference type="Pfam" id="PF00109">
    <property type="entry name" value="ketoacyl-synt"/>
    <property type="match status" value="1"/>
</dbReference>
<dbReference type="GO" id="GO:0016746">
    <property type="term" value="F:acyltransferase activity"/>
    <property type="evidence" value="ECO:0007669"/>
    <property type="project" value="InterPro"/>
</dbReference>
<dbReference type="InterPro" id="IPR045851">
    <property type="entry name" value="AMP-bd_C_sf"/>
</dbReference>
<keyword evidence="4" id="KW-0436">Ligase</keyword>
<keyword evidence="6" id="KW-0276">Fatty acid metabolism</keyword>
<feature type="domain" description="Carrier" evidence="8">
    <location>
        <begin position="534"/>
        <end position="612"/>
    </location>
</feature>
<keyword evidence="11" id="KW-1185">Reference proteome</keyword>
<name>A0A5B1B7C6_MYCSI</name>
<dbReference type="SMART" id="SM00825">
    <property type="entry name" value="PKS_KS"/>
    <property type="match status" value="1"/>
</dbReference>
<keyword evidence="2" id="KW-0596">Phosphopantetheine</keyword>
<keyword evidence="5" id="KW-0808">Transferase</keyword>
<reference evidence="10 11" key="1">
    <citation type="submission" date="2019-09" db="EMBL/GenBank/DDBJ databases">
        <title>Report of infection by Mycobacterium simiae a patient suffering from pulmonary tuberculosis.</title>
        <authorList>
            <person name="Mohanty P.S."/>
            <person name="Bansal A.K."/>
            <person name="Singh H."/>
            <person name="Sharma S."/>
            <person name="Patil S.A."/>
            <person name="Upadhaya P."/>
            <person name="Singh P.K."/>
            <person name="Kumar D."/>
            <person name="Kumar S."/>
            <person name="Singh R.K."/>
            <person name="Chaudhary B."/>
        </authorList>
    </citation>
    <scope>NUCLEOTIDE SEQUENCE [LARGE SCALE GENOMIC DNA]</scope>
    <source>
        <strain evidence="10 11">JAL-560-SIM</strain>
    </source>
</reference>
<feature type="non-terminal residue" evidence="10">
    <location>
        <position position="786"/>
    </location>
</feature>
<dbReference type="RefSeq" id="WP_149656448.1">
    <property type="nucleotide sequence ID" value="NZ_VTZN01000302.1"/>
</dbReference>
<evidence type="ECO:0000256" key="3">
    <source>
        <dbReference type="ARBA" id="ARBA00022553"/>
    </source>
</evidence>
<comment type="pathway">
    <text evidence="1">Lipid metabolism.</text>
</comment>
<dbReference type="InterPro" id="IPR009081">
    <property type="entry name" value="PP-bd_ACP"/>
</dbReference>
<dbReference type="Gene3D" id="3.40.50.12780">
    <property type="entry name" value="N-terminal domain of ligase-like"/>
    <property type="match status" value="1"/>
</dbReference>
<dbReference type="InterPro" id="IPR036736">
    <property type="entry name" value="ACP-like_sf"/>
</dbReference>
<evidence type="ECO:0000256" key="1">
    <source>
        <dbReference type="ARBA" id="ARBA00005189"/>
    </source>
</evidence>
<dbReference type="Gene3D" id="3.30.300.30">
    <property type="match status" value="1"/>
</dbReference>
<protein>
    <submittedName>
        <fullName evidence="10">AMP-binding protein</fullName>
    </submittedName>
</protein>
<dbReference type="SUPFAM" id="SSF56801">
    <property type="entry name" value="Acetyl-CoA synthetase-like"/>
    <property type="match status" value="1"/>
</dbReference>
<comment type="caution">
    <text evidence="10">The sequence shown here is derived from an EMBL/GenBank/DDBJ whole genome shotgun (WGS) entry which is preliminary data.</text>
</comment>
<keyword evidence="3" id="KW-0597">Phosphoprotein</keyword>
<evidence type="ECO:0000256" key="6">
    <source>
        <dbReference type="ARBA" id="ARBA00022832"/>
    </source>
</evidence>
<dbReference type="PANTHER" id="PTHR43352">
    <property type="entry name" value="ACETYL-COA SYNTHETASE"/>
    <property type="match status" value="1"/>
</dbReference>
<feature type="domain" description="Ketosynthase family 3 (KS3)" evidence="9">
    <location>
        <begin position="628"/>
        <end position="786"/>
    </location>
</feature>
<dbReference type="EMBL" id="VTZN01000302">
    <property type="protein sequence ID" value="KAA1244246.1"/>
    <property type="molecule type" value="Genomic_DNA"/>
</dbReference>
<dbReference type="GO" id="GO:0031177">
    <property type="term" value="F:phosphopantetheine binding"/>
    <property type="evidence" value="ECO:0007669"/>
    <property type="project" value="InterPro"/>
</dbReference>
<organism evidence="10 11">
    <name type="scientific">Mycobacterium simiae</name>
    <name type="common">Mycobacterium habana</name>
    <dbReference type="NCBI Taxonomy" id="1784"/>
    <lineage>
        <taxon>Bacteria</taxon>
        <taxon>Bacillati</taxon>
        <taxon>Actinomycetota</taxon>
        <taxon>Actinomycetes</taxon>
        <taxon>Mycobacteriales</taxon>
        <taxon>Mycobacteriaceae</taxon>
        <taxon>Mycobacterium</taxon>
        <taxon>Mycobacterium simiae complex</taxon>
    </lineage>
</organism>
<dbReference type="InterPro" id="IPR020841">
    <property type="entry name" value="PKS_Beta-ketoAc_synthase_dom"/>
</dbReference>
<evidence type="ECO:0000256" key="7">
    <source>
        <dbReference type="ARBA" id="ARBA00023098"/>
    </source>
</evidence>
<accession>A0A5B1B7C6</accession>
<dbReference type="InterPro" id="IPR016039">
    <property type="entry name" value="Thiolase-like"/>
</dbReference>
<dbReference type="SMART" id="SM00823">
    <property type="entry name" value="PKS_PP"/>
    <property type="match status" value="1"/>
</dbReference>
<keyword evidence="7" id="KW-0443">Lipid metabolism</keyword>
<dbReference type="GO" id="GO:0016878">
    <property type="term" value="F:acid-thiol ligase activity"/>
    <property type="evidence" value="ECO:0007669"/>
    <property type="project" value="TreeGrafter"/>
</dbReference>
<evidence type="ECO:0000313" key="11">
    <source>
        <dbReference type="Proteomes" id="UP000324701"/>
    </source>
</evidence>
<dbReference type="OrthoDB" id="9803968at2"/>
<dbReference type="FunFam" id="3.30.300.30:FF:000042">
    <property type="entry name" value="Fatty-acid-CoA ligase FadD22"/>
    <property type="match status" value="1"/>
</dbReference>
<evidence type="ECO:0000256" key="2">
    <source>
        <dbReference type="ARBA" id="ARBA00022450"/>
    </source>
</evidence>
<evidence type="ECO:0000313" key="10">
    <source>
        <dbReference type="EMBL" id="KAA1244246.1"/>
    </source>
</evidence>
<dbReference type="InterPro" id="IPR025110">
    <property type="entry name" value="AMP-bd_C"/>
</dbReference>
<evidence type="ECO:0000256" key="5">
    <source>
        <dbReference type="ARBA" id="ARBA00022679"/>
    </source>
</evidence>
<dbReference type="CDD" id="cd00833">
    <property type="entry name" value="PKS"/>
    <property type="match status" value="1"/>
</dbReference>
<dbReference type="InterPro" id="IPR042099">
    <property type="entry name" value="ANL_N_sf"/>
</dbReference>
<dbReference type="Gene3D" id="3.40.47.10">
    <property type="match status" value="1"/>
</dbReference>
<dbReference type="AlphaFoldDB" id="A0A5B1B7C6"/>
<dbReference type="Pfam" id="PF00550">
    <property type="entry name" value="PP-binding"/>
    <property type="match status" value="1"/>
</dbReference>
<dbReference type="InterPro" id="IPR014030">
    <property type="entry name" value="Ketoacyl_synth_N"/>
</dbReference>
<dbReference type="GO" id="GO:0044550">
    <property type="term" value="P:secondary metabolite biosynthetic process"/>
    <property type="evidence" value="ECO:0007669"/>
    <property type="project" value="TreeGrafter"/>
</dbReference>
<evidence type="ECO:0000256" key="4">
    <source>
        <dbReference type="ARBA" id="ARBA00022598"/>
    </source>
</evidence>
<dbReference type="SUPFAM" id="SSF47336">
    <property type="entry name" value="ACP-like"/>
    <property type="match status" value="1"/>
</dbReference>
<proteinExistence type="predicted"/>
<dbReference type="Pfam" id="PF00501">
    <property type="entry name" value="AMP-binding"/>
    <property type="match status" value="1"/>
</dbReference>
<dbReference type="InterPro" id="IPR000873">
    <property type="entry name" value="AMP-dep_synth/lig_dom"/>
</dbReference>
<evidence type="ECO:0000259" key="9">
    <source>
        <dbReference type="PROSITE" id="PS52004"/>
    </source>
</evidence>
<gene>
    <name evidence="10" type="ORF">F0Q45_25035</name>
</gene>